<name>A0A8D8HCG3_CULPI</name>
<reference evidence="2" key="1">
    <citation type="submission" date="2021-05" db="EMBL/GenBank/DDBJ databases">
        <authorList>
            <person name="Alioto T."/>
            <person name="Alioto T."/>
            <person name="Gomez Garrido J."/>
        </authorList>
    </citation>
    <scope>NUCLEOTIDE SEQUENCE</scope>
</reference>
<protein>
    <submittedName>
        <fullName evidence="2">(northern house mosquito) hypothetical protein</fullName>
    </submittedName>
</protein>
<evidence type="ECO:0000313" key="2">
    <source>
        <dbReference type="EMBL" id="CAG6532445.1"/>
    </source>
</evidence>
<organism evidence="2">
    <name type="scientific">Culex pipiens</name>
    <name type="common">House mosquito</name>
    <dbReference type="NCBI Taxonomy" id="7175"/>
    <lineage>
        <taxon>Eukaryota</taxon>
        <taxon>Metazoa</taxon>
        <taxon>Ecdysozoa</taxon>
        <taxon>Arthropoda</taxon>
        <taxon>Hexapoda</taxon>
        <taxon>Insecta</taxon>
        <taxon>Pterygota</taxon>
        <taxon>Neoptera</taxon>
        <taxon>Endopterygota</taxon>
        <taxon>Diptera</taxon>
        <taxon>Nematocera</taxon>
        <taxon>Culicoidea</taxon>
        <taxon>Culicidae</taxon>
        <taxon>Culicinae</taxon>
        <taxon>Culicini</taxon>
        <taxon>Culex</taxon>
        <taxon>Culex</taxon>
    </lineage>
</organism>
<feature type="region of interest" description="Disordered" evidence="1">
    <location>
        <begin position="57"/>
        <end position="80"/>
    </location>
</feature>
<feature type="compositionally biased region" description="Basic and acidic residues" evidence="1">
    <location>
        <begin position="97"/>
        <end position="112"/>
    </location>
</feature>
<dbReference type="EMBL" id="HBUE01313186">
    <property type="protein sequence ID" value="CAG6584317.1"/>
    <property type="molecule type" value="Transcribed_RNA"/>
</dbReference>
<evidence type="ECO:0000256" key="1">
    <source>
        <dbReference type="SAM" id="MobiDB-lite"/>
    </source>
</evidence>
<sequence length="125" mass="14616">MVFHFRVALSLRVPIKSSDDAVDVTNQQNKFRRVNFLKFSAEGDRFLNVGHCWIRNIQDSPNFGRNRSQSSSRESTRQKNHELPLFQIMYLHGRPVEEPVDNQRNRETKVDKQQSSWKVSVDISG</sequence>
<dbReference type="AlphaFoldDB" id="A0A8D8HCG3"/>
<proteinExistence type="predicted"/>
<accession>A0A8D8HCG3</accession>
<feature type="region of interest" description="Disordered" evidence="1">
    <location>
        <begin position="97"/>
        <end position="125"/>
    </location>
</feature>
<dbReference type="EMBL" id="HBUE01206881">
    <property type="protein sequence ID" value="CAG6532445.1"/>
    <property type="molecule type" value="Transcribed_RNA"/>
</dbReference>